<name>A0A318U579_9BACT</name>
<evidence type="ECO:0000256" key="1">
    <source>
        <dbReference type="SAM" id="SignalP"/>
    </source>
</evidence>
<dbReference type="NCBIfam" id="NF045840">
    <property type="entry name" value="SHxHSH_motif_LP"/>
    <property type="match status" value="1"/>
</dbReference>
<organism evidence="2 3">
    <name type="scientific">Metamycoplasma alkalescens</name>
    <dbReference type="NCBI Taxonomy" id="45363"/>
    <lineage>
        <taxon>Bacteria</taxon>
        <taxon>Bacillati</taxon>
        <taxon>Mycoplasmatota</taxon>
        <taxon>Mycoplasmoidales</taxon>
        <taxon>Metamycoplasmataceae</taxon>
        <taxon>Metamycoplasma</taxon>
    </lineage>
</organism>
<comment type="caution">
    <text evidence="2">The sequence shown here is derived from an EMBL/GenBank/DDBJ whole genome shotgun (WGS) entry which is preliminary data.</text>
</comment>
<reference evidence="2 3" key="1">
    <citation type="submission" date="2018-06" db="EMBL/GenBank/DDBJ databases">
        <title>Genomic Encyclopedia of Archaeal and Bacterial Type Strains, Phase II (KMG-II): from individual species to whole genera.</title>
        <authorList>
            <person name="Goeker M."/>
        </authorList>
    </citation>
    <scope>NUCLEOTIDE SEQUENCE [LARGE SCALE GENOMIC DNA]</scope>
    <source>
        <strain evidence="2 3">ATCC 29103</strain>
    </source>
</reference>
<keyword evidence="1" id="KW-0732">Signal</keyword>
<evidence type="ECO:0000313" key="2">
    <source>
        <dbReference type="EMBL" id="PYF43590.1"/>
    </source>
</evidence>
<feature type="chain" id="PRO_5016286771" description="Lipoprotein" evidence="1">
    <location>
        <begin position="25"/>
        <end position="346"/>
    </location>
</feature>
<dbReference type="PROSITE" id="PS51257">
    <property type="entry name" value="PROKAR_LIPOPROTEIN"/>
    <property type="match status" value="1"/>
</dbReference>
<gene>
    <name evidence="2" type="ORF">BCF88_10314</name>
</gene>
<sequence>MKKNLILKLSCFSFISLVPWTTLSCITKFPNDKENLIFNDSSFNENQKIEIILNNQQPKALEEIYSKNILCLISEVKNSYRNYKQQYFKLIRKYNSLKTKVFGLINLQEEKNGIEIQKFYNKWFDDEQLIKINSEIKKPKLSVLLNKYQLIFSDVDAVIGDLNLNIDNKEYLKRIKIIDQRLSGIDINLGELQENIVSSWNFLKSNLFDETNITQKEKIEDINIEDDKNSHSHSHAIVNLVYEMGLWHQLLTDNAKNQDQIKQFKEDFENFKKNVIINIDQVDYQVDFDFIIKVFANNMDLNQKNNLTNKEFQNQAKMYMQKTKEILLAIAKKEGIKDSEINPLLK</sequence>
<proteinExistence type="predicted"/>
<dbReference type="AlphaFoldDB" id="A0A318U579"/>
<dbReference type="RefSeq" id="WP_002881051.1">
    <property type="nucleotide sequence ID" value="NZ_CP190015.1"/>
</dbReference>
<dbReference type="NCBIfam" id="NF045961">
    <property type="entry name" value="MAG5150_fam_LP"/>
    <property type="match status" value="1"/>
</dbReference>
<evidence type="ECO:0000313" key="3">
    <source>
        <dbReference type="Proteomes" id="UP000247715"/>
    </source>
</evidence>
<dbReference type="EMBL" id="QKLP01000003">
    <property type="protein sequence ID" value="PYF43590.1"/>
    <property type="molecule type" value="Genomic_DNA"/>
</dbReference>
<feature type="signal peptide" evidence="1">
    <location>
        <begin position="1"/>
        <end position="24"/>
    </location>
</feature>
<evidence type="ECO:0008006" key="4">
    <source>
        <dbReference type="Google" id="ProtNLM"/>
    </source>
</evidence>
<accession>A0A318U579</accession>
<protein>
    <recommendedName>
        <fullName evidence="4">Lipoprotein</fullName>
    </recommendedName>
</protein>
<dbReference type="Proteomes" id="UP000247715">
    <property type="component" value="Unassembled WGS sequence"/>
</dbReference>